<evidence type="ECO:0000313" key="2">
    <source>
        <dbReference type="Proteomes" id="UP001226091"/>
    </source>
</evidence>
<organism evidence="1 2">
    <name type="scientific">Metabacillus hrfriensis</name>
    <dbReference type="NCBI Taxonomy" id="3048891"/>
    <lineage>
        <taxon>Bacteria</taxon>
        <taxon>Bacillati</taxon>
        <taxon>Bacillota</taxon>
        <taxon>Bacilli</taxon>
        <taxon>Bacillales</taxon>
        <taxon>Bacillaceae</taxon>
        <taxon>Metabacillus</taxon>
    </lineage>
</organism>
<reference evidence="2" key="1">
    <citation type="journal article" date="2025" name="Aquaculture">
        <title>Assessment of the bioflocculant production and safety properties of Metabacillus hrfriensis sp. nov. based on phenotypic and whole-genome sequencing analysis.</title>
        <authorList>
            <person name="Zhang R."/>
            <person name="Zhao Z."/>
            <person name="Luo L."/>
            <person name="Wang S."/>
            <person name="Guo K."/>
            <person name="Xu W."/>
        </authorList>
    </citation>
    <scope>NUCLEOTIDE SEQUENCE [LARGE SCALE GENOMIC DNA]</scope>
    <source>
        <strain evidence="2">CT-WN-B3</strain>
    </source>
</reference>
<sequence>MNELNELFRKRIGFPENAKITFRDLDEILEKTAKAIPFENLCIIDNKTLEISKENLISKMLISKQGGLCYELNPLFYFFLIENDFHAKLVKGIVYDHAAKDWSRTGNTHAAILLMENEQTYLIDTGFGGNLPLKPVPFNGEIISSKNGQFRIMKTPDLQKDYCLEMKLKYKDKEWKKGYAFDSESIYMTELNKIQEIIRDSAESTFNKNRLLTRFTENGNITLTDTSFTQSVNGEVKKESIDKASFESLAEKYFNM</sequence>
<protein>
    <submittedName>
        <fullName evidence="1">Arylamine N-acetyltransferase</fullName>
    </submittedName>
</protein>
<keyword evidence="2" id="KW-1185">Reference proteome</keyword>
<proteinExistence type="predicted"/>
<accession>A0ACD4R994</accession>
<evidence type="ECO:0000313" key="1">
    <source>
        <dbReference type="EMBL" id="WHZ56918.1"/>
    </source>
</evidence>
<gene>
    <name evidence="1" type="ORF">QLQ22_19850</name>
</gene>
<name>A0ACD4R994_9BACI</name>
<dbReference type="EMBL" id="CP126116">
    <property type="protein sequence ID" value="WHZ56918.1"/>
    <property type="molecule type" value="Genomic_DNA"/>
</dbReference>
<dbReference type="Proteomes" id="UP001226091">
    <property type="component" value="Chromosome"/>
</dbReference>